<feature type="region of interest" description="Disordered" evidence="1">
    <location>
        <begin position="468"/>
        <end position="832"/>
    </location>
</feature>
<sequence length="832" mass="91793">MTTINPLSQSTMEVPVMEDSMEMASPYMGQADDFDIDIDLMDDHASNMDSDMMGADEFSRPQEPNNDAIFDADMVDEPSEGSMVDVDNYVAEDDDIDVQSQGEPYEAEMTEGDQVEDVVAPEIAVTHVPTLENDIEPSNEDVPAPIEQAEPAMVEQVSHTLPETQDDQIEPAPVPTEIPAPEAQSQTEDADKNKDNQAEPGTPEEDDDLAEPPTETLDFGQIHNASQQEEPSEKANDAIKSDAAATDASKENVAVSEDQVPVETSEDSQQVEKQSGPEVDHHDEGEAQNIHHEVLHPVKIIYQENEIALFPPFEGDSAETFFLQDEDVAYESFSQLFKALRQVLQGNVAENEVLIIDIDTLGIQMTEDSSHTSQVTLHQIVDIYLRLSRNDGANHPDALYLTLSSKRAFPAEIADLLDAANDGKTLSEIHSWDEYDEGEPGSEDDHTHGVEEHEDEAYYITEAEQKLSIPEDQSASKPEDEKSPIDDDLPTQLQHSDEAKPEDSNLPAKDEANISVPEAEATTEAQPFSVQFEANEINEQNQPQQTDPDHDDLYEDHYESEGPHSESTTTVAAAPGETDAQEEYTHDDQLGQVDDTSTEQHDENVHEDDHDYDDLGPDEYFEDEDVGFVNNSETSQEGRDSSHAGTGDAQQPIEKEPVSEEQDEDGLGTPPSAAPTSVGLLPDEAKPNLPEQTTSTLESETKDVSDNKEQTPEPTDDLLGIAVDLMQTPAKDSEHDALDQLEGLDDEYDENDPSAAAPIGGPDADNDEFDENEFGDYDTNFEETEGVEFGETDPSFAESQSHDNASTKRSREEEEDWDVEDTTLEAKRRRPS</sequence>
<dbReference type="Pfam" id="PF10336">
    <property type="entry name" value="DUF2420"/>
    <property type="match status" value="1"/>
</dbReference>
<feature type="compositionally biased region" description="Acidic residues" evidence="1">
    <location>
        <begin position="764"/>
        <end position="791"/>
    </location>
</feature>
<reference evidence="2" key="1">
    <citation type="submission" date="2022-12" db="EMBL/GenBank/DDBJ databases">
        <authorList>
            <person name="Petersen C."/>
        </authorList>
    </citation>
    <scope>NUCLEOTIDE SEQUENCE</scope>
    <source>
        <strain evidence="2">IBT 35673</strain>
    </source>
</reference>
<dbReference type="Proteomes" id="UP001147695">
    <property type="component" value="Unassembled WGS sequence"/>
</dbReference>
<feature type="compositionally biased region" description="Acidic residues" evidence="1">
    <location>
        <begin position="813"/>
        <end position="823"/>
    </location>
</feature>
<feature type="compositionally biased region" description="Basic and acidic residues" evidence="1">
    <location>
        <begin position="699"/>
        <end position="711"/>
    </location>
</feature>
<dbReference type="AlphaFoldDB" id="A0A9W9R0Y8"/>
<feature type="compositionally biased region" description="Basic and acidic residues" evidence="1">
    <location>
        <begin position="495"/>
        <end position="512"/>
    </location>
</feature>
<feature type="compositionally biased region" description="Basic and acidic residues" evidence="1">
    <location>
        <begin position="555"/>
        <end position="564"/>
    </location>
</feature>
<feature type="compositionally biased region" description="Basic and acidic residues" evidence="1">
    <location>
        <begin position="231"/>
        <end position="240"/>
    </location>
</feature>
<proteinExistence type="predicted"/>
<feature type="compositionally biased region" description="Acidic residues" evidence="1">
    <location>
        <begin position="742"/>
        <end position="752"/>
    </location>
</feature>
<dbReference type="EMBL" id="JAPZBQ010000001">
    <property type="protein sequence ID" value="KAJ5351727.1"/>
    <property type="molecule type" value="Genomic_DNA"/>
</dbReference>
<name>A0A9W9R0Y8_PENBR</name>
<gene>
    <name evidence="2" type="ORF">N7452_000701</name>
</gene>
<feature type="compositionally biased region" description="Acidic residues" evidence="1">
    <location>
        <begin position="610"/>
        <end position="626"/>
    </location>
</feature>
<feature type="region of interest" description="Disordered" evidence="1">
    <location>
        <begin position="130"/>
        <end position="284"/>
    </location>
</feature>
<evidence type="ECO:0000256" key="1">
    <source>
        <dbReference type="SAM" id="MobiDB-lite"/>
    </source>
</evidence>
<organism evidence="2 3">
    <name type="scientific">Penicillium brevicompactum</name>
    <dbReference type="NCBI Taxonomy" id="5074"/>
    <lineage>
        <taxon>Eukaryota</taxon>
        <taxon>Fungi</taxon>
        <taxon>Dikarya</taxon>
        <taxon>Ascomycota</taxon>
        <taxon>Pezizomycotina</taxon>
        <taxon>Eurotiomycetes</taxon>
        <taxon>Eurotiomycetidae</taxon>
        <taxon>Eurotiales</taxon>
        <taxon>Aspergillaceae</taxon>
        <taxon>Penicillium</taxon>
    </lineage>
</organism>
<reference evidence="2" key="2">
    <citation type="journal article" date="2023" name="IMA Fungus">
        <title>Comparative genomic study of the Penicillium genus elucidates a diverse pangenome and 15 lateral gene transfer events.</title>
        <authorList>
            <person name="Petersen C."/>
            <person name="Sorensen T."/>
            <person name="Nielsen M.R."/>
            <person name="Sondergaard T.E."/>
            <person name="Sorensen J.L."/>
            <person name="Fitzpatrick D.A."/>
            <person name="Frisvad J.C."/>
            <person name="Nielsen K.L."/>
        </authorList>
    </citation>
    <scope>NUCLEOTIDE SEQUENCE</scope>
    <source>
        <strain evidence="2">IBT 35673</strain>
    </source>
</reference>
<protein>
    <submittedName>
        <fullName evidence="2">Uncharacterized protein</fullName>
    </submittedName>
</protein>
<accession>A0A9W9R0Y8</accession>
<comment type="caution">
    <text evidence="2">The sequence shown here is derived from an EMBL/GenBank/DDBJ whole genome shotgun (WGS) entry which is preliminary data.</text>
</comment>
<evidence type="ECO:0000313" key="2">
    <source>
        <dbReference type="EMBL" id="KAJ5351727.1"/>
    </source>
</evidence>
<feature type="compositionally biased region" description="Polar residues" evidence="1">
    <location>
        <begin position="537"/>
        <end position="546"/>
    </location>
</feature>
<feature type="compositionally biased region" description="Basic and acidic residues" evidence="1">
    <location>
        <begin position="598"/>
        <end position="609"/>
    </location>
</feature>
<evidence type="ECO:0000313" key="3">
    <source>
        <dbReference type="Proteomes" id="UP001147695"/>
    </source>
</evidence>
<dbReference type="InterPro" id="IPR018822">
    <property type="entry name" value="UPF0646"/>
</dbReference>